<dbReference type="GeneID" id="92382125"/>
<dbReference type="Pfam" id="PF14687">
    <property type="entry name" value="DUF4460"/>
    <property type="match status" value="1"/>
</dbReference>
<dbReference type="InterPro" id="IPR027986">
    <property type="entry name" value="TCAIM"/>
</dbReference>
<evidence type="ECO:0000313" key="4">
    <source>
        <dbReference type="Proteomes" id="UP000195570"/>
    </source>
</evidence>
<dbReference type="PANTHER" id="PTHR31596:SF1">
    <property type="entry name" value="T-CELL ACTIVATION INHIBITOR, MITOCHONDRIAL"/>
    <property type="match status" value="1"/>
</dbReference>
<dbReference type="Proteomes" id="UP000195570">
    <property type="component" value="Unassembled WGS sequence"/>
</dbReference>
<dbReference type="GO" id="GO:0005739">
    <property type="term" value="C:mitochondrion"/>
    <property type="evidence" value="ECO:0007669"/>
    <property type="project" value="TreeGrafter"/>
</dbReference>
<dbReference type="RefSeq" id="XP_067078364.1">
    <property type="nucleotide sequence ID" value="XM_067222263.1"/>
</dbReference>
<dbReference type="EMBL" id="CZPT02000660">
    <property type="protein sequence ID" value="SCU66995.1"/>
    <property type="molecule type" value="Genomic_DNA"/>
</dbReference>
<dbReference type="AlphaFoldDB" id="A0A1G4I516"/>
<protein>
    <recommendedName>
        <fullName evidence="2">DUF4460 domain-containing protein</fullName>
    </recommendedName>
</protein>
<feature type="region of interest" description="Disordered" evidence="1">
    <location>
        <begin position="67"/>
        <end position="93"/>
    </location>
</feature>
<feature type="region of interest" description="Disordered" evidence="1">
    <location>
        <begin position="148"/>
        <end position="181"/>
    </location>
</feature>
<feature type="domain" description="DUF4460" evidence="2">
    <location>
        <begin position="3"/>
        <end position="66"/>
    </location>
</feature>
<accession>A0A1G4I516</accession>
<feature type="region of interest" description="Disordered" evidence="1">
    <location>
        <begin position="491"/>
        <end position="536"/>
    </location>
</feature>
<dbReference type="VEuPathDB" id="TriTrypDB:TEOVI_000819100"/>
<name>A0A1G4I516_TRYEQ</name>
<feature type="compositionally biased region" description="Basic and acidic residues" evidence="1">
    <location>
        <begin position="67"/>
        <end position="79"/>
    </location>
</feature>
<reference evidence="3" key="1">
    <citation type="submission" date="2016-09" db="EMBL/GenBank/DDBJ databases">
        <authorList>
            <person name="Hebert L."/>
            <person name="Moumen B."/>
        </authorList>
    </citation>
    <scope>NUCLEOTIDE SEQUENCE [LARGE SCALE GENOMIC DNA]</scope>
    <source>
        <strain evidence="3">OVI</strain>
    </source>
</reference>
<evidence type="ECO:0000313" key="3">
    <source>
        <dbReference type="EMBL" id="SCU66995.1"/>
    </source>
</evidence>
<evidence type="ECO:0000259" key="2">
    <source>
        <dbReference type="Pfam" id="PF14687"/>
    </source>
</evidence>
<dbReference type="PANTHER" id="PTHR31596">
    <property type="entry name" value="T-CELL ACTIVATION INHIBITOR, MITOCHONDRIAL"/>
    <property type="match status" value="1"/>
</dbReference>
<comment type="caution">
    <text evidence="3">The sequence shown here is derived from an EMBL/GenBank/DDBJ whole genome shotgun (WGS) entry which is preliminary data.</text>
</comment>
<proteinExistence type="predicted"/>
<feature type="compositionally biased region" description="Basic and acidic residues" evidence="1">
    <location>
        <begin position="503"/>
        <end position="532"/>
    </location>
</feature>
<gene>
    <name evidence="3" type="ORF">TEOVI_000819100</name>
</gene>
<dbReference type="InterPro" id="IPR028031">
    <property type="entry name" value="DUF4460"/>
</dbReference>
<evidence type="ECO:0000256" key="1">
    <source>
        <dbReference type="SAM" id="MobiDB-lite"/>
    </source>
</evidence>
<organism evidence="3 4">
    <name type="scientific">Trypanosoma equiperdum</name>
    <dbReference type="NCBI Taxonomy" id="5694"/>
    <lineage>
        <taxon>Eukaryota</taxon>
        <taxon>Discoba</taxon>
        <taxon>Euglenozoa</taxon>
        <taxon>Kinetoplastea</taxon>
        <taxon>Metakinetoplastina</taxon>
        <taxon>Trypanosomatida</taxon>
        <taxon>Trypanosomatidae</taxon>
        <taxon>Trypanosoma</taxon>
    </lineage>
</organism>
<keyword evidence="4" id="KW-1185">Reference proteome</keyword>
<sequence>MYKKALHSFFLKVHPDFFHHNRSQQTVNESSVARLNELLSWAKAFKSGHLQPPPSSSFTLTFYRKPDDNMGNGETRREGSGSPVSSLVGRSMGDGSLSPTIIQSTFELPSNFAPSDNHRGTVERAVNKFLRDLLRRAACIDSVTESISEAEDATAARAEAKPLRRRPRGSQHRGAPTGPKSLLDEAVESMTVQWSLTPAPTLQELIEADQILFSRDLSPLQSAAALSTLQRHLGELNYSAWESMPVIVSNQFSIGDLTGTITIPWDFTPEQFHSFMAHNEKGVAHCREVATQYASTIEQLIAELCTALELDDILVSCSHQDALRLMELLHRNRELLIQYGLSKLTLEVGNRHATRANGVVIINCSLTSEQLRPWLKAISPKLPLQQRLYELSKQMLESTLWHLKEFRTMVEPGGVDAFSNDCTYAERLQWSKELFRIGPSLAPWDWSEMTFVLSPDVDIDWANGLLALPYNFDGDALVRYVEEVQQEAKSRKREELLAASAMQREEEERRRKQQHDEELMVECQEKGERSGDDSPTVAERMRHLYRQTNPHMDEYLASSNSRVDTLPVERPLSHAVTFNSDAEAEDQLKWEGFYAEPYVDQVPTSDIDDMAHTFMLTNRWHREEAAKKMLDQLRGTYGKKSRRFEYQKMGDVLEINNAKVQPKGFPTLTRGIKPGF</sequence>